<keyword evidence="4 6" id="KW-0378">Hydrolase</keyword>
<dbReference type="EC" id="3.1.-.-" evidence="6"/>
<dbReference type="EMBL" id="QYCY01000001">
    <property type="protein sequence ID" value="RLV77545.1"/>
    <property type="molecule type" value="Genomic_DNA"/>
</dbReference>
<dbReference type="HAMAP" id="MF_00265">
    <property type="entry name" value="VapC_Nob1"/>
    <property type="match status" value="1"/>
</dbReference>
<dbReference type="InterPro" id="IPR029060">
    <property type="entry name" value="PIN-like_dom_sf"/>
</dbReference>
<dbReference type="InterPro" id="IPR002716">
    <property type="entry name" value="PIN_dom"/>
</dbReference>
<dbReference type="SUPFAM" id="SSF88723">
    <property type="entry name" value="PIN domain-like"/>
    <property type="match status" value="1"/>
</dbReference>
<evidence type="ECO:0000256" key="6">
    <source>
        <dbReference type="HAMAP-Rule" id="MF_00265"/>
    </source>
</evidence>
<dbReference type="Pfam" id="PF01850">
    <property type="entry name" value="PIN"/>
    <property type="match status" value="1"/>
</dbReference>
<evidence type="ECO:0000313" key="9">
    <source>
        <dbReference type="Proteomes" id="UP000281594"/>
    </source>
</evidence>
<evidence type="ECO:0000256" key="5">
    <source>
        <dbReference type="ARBA" id="ARBA00022842"/>
    </source>
</evidence>
<evidence type="ECO:0000313" key="8">
    <source>
        <dbReference type="EMBL" id="RLV77545.1"/>
    </source>
</evidence>
<dbReference type="InterPro" id="IPR022907">
    <property type="entry name" value="VapC_family"/>
</dbReference>
<keyword evidence="5 6" id="KW-0460">Magnesium</keyword>
<comment type="caution">
    <text evidence="6">Lacks conserved residue(s) required for the propagation of feature annotation.</text>
</comment>
<keyword evidence="2 6" id="KW-0540">Nuclease</keyword>
<dbReference type="Gene3D" id="3.40.50.1010">
    <property type="entry name" value="5'-nuclease"/>
    <property type="match status" value="1"/>
</dbReference>
<organism evidence="8 9">
    <name type="scientific">Streptomyces rapamycinicus (strain ATCC 29253 / DSM 41530 / NRRL 5491 / AYB-994)</name>
    <name type="common">Streptomyces hygroscopicus (strain ATCC 29253)</name>
    <dbReference type="NCBI Taxonomy" id="1343740"/>
    <lineage>
        <taxon>Bacteria</taxon>
        <taxon>Bacillati</taxon>
        <taxon>Actinomycetota</taxon>
        <taxon>Actinomycetes</taxon>
        <taxon>Kitasatosporales</taxon>
        <taxon>Streptomycetaceae</taxon>
        <taxon>Streptomyces</taxon>
        <taxon>Streptomyces violaceusniger group</taxon>
    </lineage>
</organism>
<keyword evidence="3 6" id="KW-0479">Metal-binding</keyword>
<keyword evidence="6" id="KW-0800">Toxin</keyword>
<comment type="function">
    <text evidence="6">Toxic component of a toxin-antitoxin (TA) system. An RNase.</text>
</comment>
<evidence type="ECO:0000256" key="4">
    <source>
        <dbReference type="ARBA" id="ARBA00022801"/>
    </source>
</evidence>
<evidence type="ECO:0000256" key="2">
    <source>
        <dbReference type="ARBA" id="ARBA00022722"/>
    </source>
</evidence>
<evidence type="ECO:0000256" key="3">
    <source>
        <dbReference type="ARBA" id="ARBA00022723"/>
    </source>
</evidence>
<dbReference type="GO" id="GO:0016787">
    <property type="term" value="F:hydrolase activity"/>
    <property type="evidence" value="ECO:0007669"/>
    <property type="project" value="UniProtKB-KW"/>
</dbReference>
<name>A0A3L8RCW3_STRRN</name>
<dbReference type="GO" id="GO:0000287">
    <property type="term" value="F:magnesium ion binding"/>
    <property type="evidence" value="ECO:0007669"/>
    <property type="project" value="UniProtKB-UniRule"/>
</dbReference>
<sequence>MAKRTTRETDRRRGPVFAYLSANDPDHTRCVDLLESFDGELVIPQLVLAEVSYFINTRVKRAVGAKKAAEAELALIEDITAGAFRVEPVEEPDWPRIAELVGRYHDFPLGITDASVMAVAERLDTPKIATLDARHFHAVTSARFGHFEVLYR</sequence>
<gene>
    <name evidence="6" type="primary">vapC</name>
    <name evidence="8" type="ORF">D3C57_104210</name>
</gene>
<dbReference type="AlphaFoldDB" id="A0A3L8RCW3"/>
<dbReference type="GO" id="GO:0090729">
    <property type="term" value="F:toxin activity"/>
    <property type="evidence" value="ECO:0007669"/>
    <property type="project" value="UniProtKB-KW"/>
</dbReference>
<comment type="similarity">
    <text evidence="6">Belongs to the PINc/VapC protein family.</text>
</comment>
<proteinExistence type="inferred from homology"/>
<protein>
    <recommendedName>
        <fullName evidence="6">Ribonuclease VapC</fullName>
        <shortName evidence="6">RNase VapC</shortName>
        <ecNumber evidence="6">3.1.-.-</ecNumber>
    </recommendedName>
    <alternativeName>
        <fullName evidence="6">Toxin VapC</fullName>
    </alternativeName>
</protein>
<evidence type="ECO:0000256" key="1">
    <source>
        <dbReference type="ARBA" id="ARBA00022649"/>
    </source>
</evidence>
<accession>A0A3L8RCW3</accession>
<comment type="caution">
    <text evidence="8">The sequence shown here is derived from an EMBL/GenBank/DDBJ whole genome shotgun (WGS) entry which is preliminary data.</text>
</comment>
<dbReference type="GO" id="GO:0004540">
    <property type="term" value="F:RNA nuclease activity"/>
    <property type="evidence" value="ECO:0007669"/>
    <property type="project" value="InterPro"/>
</dbReference>
<feature type="binding site" evidence="6">
    <location>
        <position position="113"/>
    </location>
    <ligand>
        <name>Mg(2+)</name>
        <dbReference type="ChEBI" id="CHEBI:18420"/>
    </ligand>
</feature>
<feature type="domain" description="PIN" evidence="7">
    <location>
        <begin position="16"/>
        <end position="138"/>
    </location>
</feature>
<comment type="cofactor">
    <cofactor evidence="6">
        <name>Mg(2+)</name>
        <dbReference type="ChEBI" id="CHEBI:18420"/>
    </cofactor>
</comment>
<dbReference type="RefSeq" id="WP_243146075.1">
    <property type="nucleotide sequence ID" value="NC_022785.1"/>
</dbReference>
<keyword evidence="1 6" id="KW-1277">Toxin-antitoxin system</keyword>
<evidence type="ECO:0000259" key="7">
    <source>
        <dbReference type="Pfam" id="PF01850"/>
    </source>
</evidence>
<dbReference type="STRING" id="1343740.M271_39370"/>
<dbReference type="Proteomes" id="UP000281594">
    <property type="component" value="Unassembled WGS sequence"/>
</dbReference>
<reference evidence="8 9" key="1">
    <citation type="journal article" date="2018" name="J. Biol. Chem.">
        <title>Discovery of the actinoplanic acid pathway in Streptomyces rapamycinicus reveals a genetically conserved synergism with rapamycin.</title>
        <authorList>
            <person name="Mrak P."/>
            <person name="Krastel P."/>
            <person name="Pivk Lukancic P."/>
            <person name="Tao J."/>
            <person name="Pistorius D."/>
            <person name="Moore C.M."/>
        </authorList>
    </citation>
    <scope>NUCLEOTIDE SEQUENCE [LARGE SCALE GENOMIC DNA]</scope>
    <source>
        <strain evidence="8 9">NRRL 5491</strain>
    </source>
</reference>